<reference evidence="1" key="1">
    <citation type="submission" date="2016-04" db="EMBL/GenBank/DDBJ databases">
        <authorList>
            <person name="Evans L.H."/>
            <person name="Alamgir A."/>
            <person name="Owens N."/>
            <person name="Weber N.D."/>
            <person name="Virtaneva K."/>
            <person name="Barbian K."/>
            <person name="Babar A."/>
            <person name="Rosenke K."/>
        </authorList>
    </citation>
    <scope>NUCLEOTIDE SEQUENCE</scope>
    <source>
        <strain evidence="1">86-1</strain>
    </source>
</reference>
<evidence type="ECO:0000313" key="1">
    <source>
        <dbReference type="EMBL" id="SBW05012.1"/>
    </source>
</evidence>
<sequence length="52" mass="6082">MTFVIFFVCLVVKYFCYTQIHGVNTGRKVTKVTDISVNSEYRTTHYLKLTIC</sequence>
<gene>
    <name evidence="1" type="ORF">KL86DYS1_30994</name>
</gene>
<proteinExistence type="predicted"/>
<name>A0A212K066_9BACT</name>
<protein>
    <submittedName>
        <fullName evidence="1">Uncharacterized protein</fullName>
    </submittedName>
</protein>
<dbReference type="AlphaFoldDB" id="A0A212K066"/>
<accession>A0A212K066</accession>
<dbReference type="EMBL" id="FLUM01000003">
    <property type="protein sequence ID" value="SBW05012.1"/>
    <property type="molecule type" value="Genomic_DNA"/>
</dbReference>
<organism evidence="1">
    <name type="scientific">uncultured Dysgonomonas sp</name>
    <dbReference type="NCBI Taxonomy" id="206096"/>
    <lineage>
        <taxon>Bacteria</taxon>
        <taxon>Pseudomonadati</taxon>
        <taxon>Bacteroidota</taxon>
        <taxon>Bacteroidia</taxon>
        <taxon>Bacteroidales</taxon>
        <taxon>Dysgonomonadaceae</taxon>
        <taxon>Dysgonomonas</taxon>
        <taxon>environmental samples</taxon>
    </lineage>
</organism>